<gene>
    <name evidence="1" type="ORF">clem_09100</name>
</gene>
<reference evidence="2" key="1">
    <citation type="submission" date="2016-07" db="EMBL/GenBank/DDBJ databases">
        <authorList>
            <person name="Florea S."/>
            <person name="Webb J.S."/>
            <person name="Jaromczyk J."/>
            <person name="Schardl C.L."/>
        </authorList>
    </citation>
    <scope>NUCLEOTIDE SEQUENCE [LARGE SCALE GENOMIC DNA]</scope>
    <source>
        <strain evidence="2">CDC-D5610</strain>
    </source>
</reference>
<accession>A0A222P3G5</accession>
<protein>
    <submittedName>
        <fullName evidence="1">Uncharacterized protein</fullName>
    </submittedName>
</protein>
<sequence length="327" mass="37233">MFMEISIKRKTDFPFKLINKIEKRIKNLTQECILKEGVVVQLNFQEDNIRGEDAIKGIDNKETLFLFETCLNSMLRHHNLELKHFLEFNTNSLQQLDSSMVKLLLGDPNVVELLSDNCFQQLLTFSEEVAEFAVQQKHLGERLNHLNTNQNQQTFPSSCAARAILLMMYHTGHISEQDCTPVKEFEIYKSIWTTPGGIADPAKLMSFLENHKLNVISIVLEDRAAETLKNVQEKDPTLVAPYGIFKNRSKKLQSIPTSEKYTFPANSTALVMVSSKDVSGGHLVFCRSNKDGEITMVDPSSGETSTHKNFHEFMKNNDNLGVHFQFS</sequence>
<dbReference type="EMBL" id="CP016397">
    <property type="protein sequence ID" value="ASQ46371.1"/>
    <property type="molecule type" value="Genomic_DNA"/>
</dbReference>
<dbReference type="Proteomes" id="UP000201728">
    <property type="component" value="Chromosome"/>
</dbReference>
<name>A0A222P3G5_9GAMM</name>
<organism evidence="1 2">
    <name type="scientific">Legionella clemsonensis</name>
    <dbReference type="NCBI Taxonomy" id="1867846"/>
    <lineage>
        <taxon>Bacteria</taxon>
        <taxon>Pseudomonadati</taxon>
        <taxon>Pseudomonadota</taxon>
        <taxon>Gammaproteobacteria</taxon>
        <taxon>Legionellales</taxon>
        <taxon>Legionellaceae</taxon>
        <taxon>Legionella</taxon>
    </lineage>
</organism>
<keyword evidence="2" id="KW-1185">Reference proteome</keyword>
<dbReference type="RefSeq" id="WP_094091237.1">
    <property type="nucleotide sequence ID" value="NZ_CP016397.1"/>
</dbReference>
<evidence type="ECO:0000313" key="1">
    <source>
        <dbReference type="EMBL" id="ASQ46371.1"/>
    </source>
</evidence>
<proteinExistence type="predicted"/>
<dbReference type="OrthoDB" id="5646032at2"/>
<dbReference type="KEGG" id="lcd:clem_09100"/>
<dbReference type="AlphaFoldDB" id="A0A222P3G5"/>
<evidence type="ECO:0000313" key="2">
    <source>
        <dbReference type="Proteomes" id="UP000201728"/>
    </source>
</evidence>